<evidence type="ECO:0000313" key="2">
    <source>
        <dbReference type="EMBL" id="EJK77533.1"/>
    </source>
</evidence>
<comment type="caution">
    <text evidence="2">The sequence shown here is derived from an EMBL/GenBank/DDBJ whole genome shotgun (WGS) entry which is preliminary data.</text>
</comment>
<organism evidence="2 3">
    <name type="scientific">Thalassiosira oceanica</name>
    <name type="common">Marine diatom</name>
    <dbReference type="NCBI Taxonomy" id="159749"/>
    <lineage>
        <taxon>Eukaryota</taxon>
        <taxon>Sar</taxon>
        <taxon>Stramenopiles</taxon>
        <taxon>Ochrophyta</taxon>
        <taxon>Bacillariophyta</taxon>
        <taxon>Coscinodiscophyceae</taxon>
        <taxon>Thalassiosirophycidae</taxon>
        <taxon>Thalassiosirales</taxon>
        <taxon>Thalassiosiraceae</taxon>
        <taxon>Thalassiosira</taxon>
    </lineage>
</organism>
<sequence length="166" mass="18220">MLQQQQQFLGGPQQQAASNSSSHLEVVVDRHIQEGHIAESLAGFNAGCPASPPFHKSQSHAWQRRMELDNTESRIHDAFDKLPEKFKQPDSPVPCSPLKRTFGDEHNGRPEHLLQDLSSSPDQLMRATKIATGIGSRKTPQTQTISSSIAAAPQQTHSRPSGLSLK</sequence>
<feature type="compositionally biased region" description="Basic and acidic residues" evidence="1">
    <location>
        <begin position="101"/>
        <end position="114"/>
    </location>
</feature>
<keyword evidence="3" id="KW-1185">Reference proteome</keyword>
<evidence type="ECO:0000256" key="1">
    <source>
        <dbReference type="SAM" id="MobiDB-lite"/>
    </source>
</evidence>
<accession>K0TFK4</accession>
<feature type="region of interest" description="Disordered" evidence="1">
    <location>
        <begin position="1"/>
        <end position="25"/>
    </location>
</feature>
<protein>
    <submittedName>
        <fullName evidence="2">Uncharacterized protein</fullName>
    </submittedName>
</protein>
<proteinExistence type="predicted"/>
<feature type="compositionally biased region" description="Low complexity" evidence="1">
    <location>
        <begin position="1"/>
        <end position="15"/>
    </location>
</feature>
<gene>
    <name evidence="2" type="ORF">THAOC_00630</name>
</gene>
<dbReference type="EMBL" id="AGNL01000744">
    <property type="protein sequence ID" value="EJK77533.1"/>
    <property type="molecule type" value="Genomic_DNA"/>
</dbReference>
<evidence type="ECO:0000313" key="3">
    <source>
        <dbReference type="Proteomes" id="UP000266841"/>
    </source>
</evidence>
<feature type="region of interest" description="Disordered" evidence="1">
    <location>
        <begin position="82"/>
        <end position="166"/>
    </location>
</feature>
<reference evidence="2 3" key="1">
    <citation type="journal article" date="2012" name="Genome Biol.">
        <title>Genome and low-iron response of an oceanic diatom adapted to chronic iron limitation.</title>
        <authorList>
            <person name="Lommer M."/>
            <person name="Specht M."/>
            <person name="Roy A.S."/>
            <person name="Kraemer L."/>
            <person name="Andreson R."/>
            <person name="Gutowska M.A."/>
            <person name="Wolf J."/>
            <person name="Bergner S.V."/>
            <person name="Schilhabel M.B."/>
            <person name="Klostermeier U.C."/>
            <person name="Beiko R.G."/>
            <person name="Rosenstiel P."/>
            <person name="Hippler M."/>
            <person name="Laroche J."/>
        </authorList>
    </citation>
    <scope>NUCLEOTIDE SEQUENCE [LARGE SCALE GENOMIC DNA]</scope>
    <source>
        <strain evidence="2 3">CCMP1005</strain>
    </source>
</reference>
<feature type="compositionally biased region" description="Low complexity" evidence="1">
    <location>
        <begin position="115"/>
        <end position="124"/>
    </location>
</feature>
<dbReference type="AlphaFoldDB" id="K0TFK4"/>
<feature type="non-terminal residue" evidence="2">
    <location>
        <position position="166"/>
    </location>
</feature>
<dbReference type="Proteomes" id="UP000266841">
    <property type="component" value="Unassembled WGS sequence"/>
</dbReference>
<name>K0TFK4_THAOC</name>
<feature type="compositionally biased region" description="Polar residues" evidence="1">
    <location>
        <begin position="138"/>
        <end position="166"/>
    </location>
</feature>